<evidence type="ECO:0000313" key="3">
    <source>
        <dbReference type="Proteomes" id="UP000499080"/>
    </source>
</evidence>
<gene>
    <name evidence="2" type="ORF">AVEN_160641_1</name>
</gene>
<accession>A0A4Y2TP13</accession>
<comment type="caution">
    <text evidence="2">The sequence shown here is derived from an EMBL/GenBank/DDBJ whole genome shotgun (WGS) entry which is preliminary data.</text>
</comment>
<organism evidence="2 3">
    <name type="scientific">Araneus ventricosus</name>
    <name type="common">Orbweaver spider</name>
    <name type="synonym">Epeira ventricosa</name>
    <dbReference type="NCBI Taxonomy" id="182803"/>
    <lineage>
        <taxon>Eukaryota</taxon>
        <taxon>Metazoa</taxon>
        <taxon>Ecdysozoa</taxon>
        <taxon>Arthropoda</taxon>
        <taxon>Chelicerata</taxon>
        <taxon>Arachnida</taxon>
        <taxon>Araneae</taxon>
        <taxon>Araneomorphae</taxon>
        <taxon>Entelegynae</taxon>
        <taxon>Araneoidea</taxon>
        <taxon>Araneidae</taxon>
        <taxon>Araneus</taxon>
    </lineage>
</organism>
<sequence>MVNNRPTQEQDHRLAGERNGENTYSSWPIKLVFLSRRPCQNLHVSGKYLKRKEKEERFLIQNRRSSFAIRISRNILVSHSSSLSRIRLKIRRSAEILTTRLKGETVLMVTSSSLEKRLEKTSVLSTTDVVLRMFTVEKLLLSNHTFTKQSHLEKKSHNW</sequence>
<dbReference type="AlphaFoldDB" id="A0A4Y2TP13"/>
<evidence type="ECO:0000256" key="1">
    <source>
        <dbReference type="SAM" id="MobiDB-lite"/>
    </source>
</evidence>
<feature type="region of interest" description="Disordered" evidence="1">
    <location>
        <begin position="1"/>
        <end position="20"/>
    </location>
</feature>
<proteinExistence type="predicted"/>
<feature type="compositionally biased region" description="Basic and acidic residues" evidence="1">
    <location>
        <begin position="8"/>
        <end position="20"/>
    </location>
</feature>
<reference evidence="2 3" key="1">
    <citation type="journal article" date="2019" name="Sci. Rep.">
        <title>Orb-weaving spider Araneus ventricosus genome elucidates the spidroin gene catalogue.</title>
        <authorList>
            <person name="Kono N."/>
            <person name="Nakamura H."/>
            <person name="Ohtoshi R."/>
            <person name="Moran D.A.P."/>
            <person name="Shinohara A."/>
            <person name="Yoshida Y."/>
            <person name="Fujiwara M."/>
            <person name="Mori M."/>
            <person name="Tomita M."/>
            <person name="Arakawa K."/>
        </authorList>
    </citation>
    <scope>NUCLEOTIDE SEQUENCE [LARGE SCALE GENOMIC DNA]</scope>
</reference>
<dbReference type="EMBL" id="BGPR01029589">
    <property type="protein sequence ID" value="GBO01464.1"/>
    <property type="molecule type" value="Genomic_DNA"/>
</dbReference>
<name>A0A4Y2TP13_ARAVE</name>
<protein>
    <submittedName>
        <fullName evidence="2">Uncharacterized protein</fullName>
    </submittedName>
</protein>
<keyword evidence="3" id="KW-1185">Reference proteome</keyword>
<dbReference type="Proteomes" id="UP000499080">
    <property type="component" value="Unassembled WGS sequence"/>
</dbReference>
<evidence type="ECO:0000313" key="2">
    <source>
        <dbReference type="EMBL" id="GBO01464.1"/>
    </source>
</evidence>